<dbReference type="InterPro" id="IPR054257">
    <property type="entry name" value="DUF6988"/>
</dbReference>
<organism evidence="1 2">
    <name type="scientific">Psychromonas arctica</name>
    <dbReference type="NCBI Taxonomy" id="168275"/>
    <lineage>
        <taxon>Bacteria</taxon>
        <taxon>Pseudomonadati</taxon>
        <taxon>Pseudomonadota</taxon>
        <taxon>Gammaproteobacteria</taxon>
        <taxon>Alteromonadales</taxon>
        <taxon>Psychromonadaceae</taxon>
        <taxon>Psychromonas</taxon>
    </lineage>
</organism>
<proteinExistence type="predicted"/>
<comment type="caution">
    <text evidence="1">The sequence shown here is derived from an EMBL/GenBank/DDBJ whole genome shotgun (WGS) entry which is preliminary data.</text>
</comment>
<dbReference type="Proteomes" id="UP001366060">
    <property type="component" value="Unassembled WGS sequence"/>
</dbReference>
<evidence type="ECO:0000313" key="1">
    <source>
        <dbReference type="EMBL" id="MEL0660643.1"/>
    </source>
</evidence>
<gene>
    <name evidence="1" type="ORF">V6255_16025</name>
</gene>
<name>A0ABU9HFQ1_9GAMM</name>
<evidence type="ECO:0000313" key="2">
    <source>
        <dbReference type="Proteomes" id="UP001366060"/>
    </source>
</evidence>
<dbReference type="EMBL" id="JBAKBA010000050">
    <property type="protein sequence ID" value="MEL0660643.1"/>
    <property type="molecule type" value="Genomic_DNA"/>
</dbReference>
<reference evidence="1 2" key="1">
    <citation type="submission" date="2024-02" db="EMBL/GenBank/DDBJ databases">
        <title>Bacteria isolated from the canopy kelp, Nereocystis luetkeana.</title>
        <authorList>
            <person name="Pfister C.A."/>
            <person name="Younker I.T."/>
            <person name="Light S.H."/>
        </authorList>
    </citation>
    <scope>NUCLEOTIDE SEQUENCE [LARGE SCALE GENOMIC DNA]</scope>
    <source>
        <strain evidence="1 2">TI.2.07</strain>
    </source>
</reference>
<accession>A0ABU9HFQ1</accession>
<protein>
    <submittedName>
        <fullName evidence="1">Uncharacterized protein</fullName>
    </submittedName>
</protein>
<sequence length="210" mass="23379">MEGTINNLIQRSVELEEAVSALFELGAHDDSNRIKSSWTMCSVSFEHAQSIKILIGTSNYTSAISIARLQYETLVRSMWIFYAASDLAITKLSNPLTLENEKSANKLPMLSEMIKQLTGKAPDIAVDMLNEFKHYSWKSLSSYVHGGIHAVSRHSNGYPLELLDQIIRMSNGLLTMTAMMVSILTGHNMIVGAVSKIQSEFKDCLPDLKH</sequence>
<dbReference type="Pfam" id="PF22491">
    <property type="entry name" value="DUF6988"/>
    <property type="match status" value="1"/>
</dbReference>
<dbReference type="RefSeq" id="WP_341629052.1">
    <property type="nucleotide sequence ID" value="NZ_JBAKBA010000050.1"/>
</dbReference>
<keyword evidence="2" id="KW-1185">Reference proteome</keyword>